<dbReference type="Gene3D" id="3.30.9.10">
    <property type="entry name" value="D-Amino Acid Oxidase, subunit A, domain 2"/>
    <property type="match status" value="1"/>
</dbReference>
<dbReference type="Proteomes" id="UP000094065">
    <property type="component" value="Unassembled WGS sequence"/>
</dbReference>
<dbReference type="PANTHER" id="PTHR10961">
    <property type="entry name" value="PEROXISOMAL SARCOSINE OXIDASE"/>
    <property type="match status" value="1"/>
</dbReference>
<organism evidence="8 9">
    <name type="scientific">Cryptococcus amylolentus CBS 6039</name>
    <dbReference type="NCBI Taxonomy" id="1295533"/>
    <lineage>
        <taxon>Eukaryota</taxon>
        <taxon>Fungi</taxon>
        <taxon>Dikarya</taxon>
        <taxon>Basidiomycota</taxon>
        <taxon>Agaricomycotina</taxon>
        <taxon>Tremellomycetes</taxon>
        <taxon>Tremellales</taxon>
        <taxon>Cryptococcaceae</taxon>
        <taxon>Cryptococcus</taxon>
    </lineage>
</organism>
<keyword evidence="3" id="KW-0285">Flavoprotein</keyword>
<gene>
    <name evidence="8" type="ORF">L202_00684</name>
</gene>
<evidence type="ECO:0000256" key="1">
    <source>
        <dbReference type="ARBA" id="ARBA00001974"/>
    </source>
</evidence>
<accession>A0A1E3IAB9</accession>
<evidence type="ECO:0000313" key="8">
    <source>
        <dbReference type="EMBL" id="ODN84816.1"/>
    </source>
</evidence>
<reference evidence="8 9" key="1">
    <citation type="submission" date="2016-06" db="EMBL/GenBank/DDBJ databases">
        <title>Evolution of pathogenesis and genome organization in the Tremellales.</title>
        <authorList>
            <person name="Cuomo C."/>
            <person name="Litvintseva A."/>
            <person name="Heitman J."/>
            <person name="Chen Y."/>
            <person name="Sun S."/>
            <person name="Springer D."/>
            <person name="Dromer F."/>
            <person name="Young S."/>
            <person name="Zeng Q."/>
            <person name="Chapman S."/>
            <person name="Gujja S."/>
            <person name="Saif S."/>
            <person name="Birren B."/>
        </authorList>
    </citation>
    <scope>NUCLEOTIDE SEQUENCE [LARGE SCALE GENOMIC DNA]</scope>
    <source>
        <strain evidence="8 9">CBS 6039</strain>
    </source>
</reference>
<dbReference type="Gene3D" id="3.50.50.60">
    <property type="entry name" value="FAD/NAD(P)-binding domain"/>
    <property type="match status" value="1"/>
</dbReference>
<evidence type="ECO:0000256" key="6">
    <source>
        <dbReference type="SAM" id="MobiDB-lite"/>
    </source>
</evidence>
<name>A0A1E3IAB9_9TREE</name>
<dbReference type="Pfam" id="PF01266">
    <property type="entry name" value="DAO"/>
    <property type="match status" value="1"/>
</dbReference>
<evidence type="ECO:0000256" key="4">
    <source>
        <dbReference type="ARBA" id="ARBA00022827"/>
    </source>
</evidence>
<protein>
    <recommendedName>
        <fullName evidence="7">FAD dependent oxidoreductase domain-containing protein</fullName>
    </recommendedName>
</protein>
<dbReference type="SUPFAM" id="SSF51905">
    <property type="entry name" value="FAD/NAD(P)-binding domain"/>
    <property type="match status" value="1"/>
</dbReference>
<keyword evidence="5" id="KW-0560">Oxidoreductase</keyword>
<dbReference type="GO" id="GO:0051698">
    <property type="term" value="F:saccharopine oxidase activity"/>
    <property type="evidence" value="ECO:0007669"/>
    <property type="project" value="TreeGrafter"/>
</dbReference>
<comment type="similarity">
    <text evidence="2">Belongs to the MSOX/MTOX family.</text>
</comment>
<feature type="compositionally biased region" description="Basic and acidic residues" evidence="6">
    <location>
        <begin position="428"/>
        <end position="438"/>
    </location>
</feature>
<dbReference type="RefSeq" id="XP_018998619.1">
    <property type="nucleotide sequence ID" value="XM_019133914.1"/>
</dbReference>
<dbReference type="PANTHER" id="PTHR10961:SF26">
    <property type="entry name" value="L-SACCHAROPINE OXIDASE"/>
    <property type="match status" value="1"/>
</dbReference>
<sequence length="438" mass="47951">MTQTSSDLALASKTSRIVIVGGGGTMGSSTALHLVRRGFTDITIMDVYPIPSDNSAGNDMNKIAGADNIDSFGGTSDSAWDTWVKDPVFSPYAHSVGKLDLTENEGRASRLKAKYEKFVALGRKDFEWLENEDDIRKRAPHLKDADIKGWKGLYCATGGWVAARDAIDSVGRELQKAGVKTVFGPSGNFDSLVFDNDGKTVKGVKGKDGSVTEADLVVLAAGAWSPALVDLQGQCVSKCWVYAHIQLTPEEAAALKGIPTVYNDKYGFFFEPRVENNLLKLCNEFPGYTHYVQHQPFDANEPKRISVPRSHADFPSDTMPNEALDEIKRLVRIALPHLAGRELINQAMCWCTDTADANWLLCEHPKWKGLVLATGDSGHTFKMLPIVGGQVADLIEGKLSDEKRHLWRWRPNAGDPNGTGRGGPSPKDLADLDGWRHD</sequence>
<dbReference type="AlphaFoldDB" id="A0A1E3IAB9"/>
<keyword evidence="9" id="KW-1185">Reference proteome</keyword>
<evidence type="ECO:0000256" key="5">
    <source>
        <dbReference type="ARBA" id="ARBA00023002"/>
    </source>
</evidence>
<dbReference type="STRING" id="1295533.A0A1E3IAB9"/>
<evidence type="ECO:0000256" key="2">
    <source>
        <dbReference type="ARBA" id="ARBA00010989"/>
    </source>
</evidence>
<dbReference type="GO" id="GO:0050660">
    <property type="term" value="F:flavin adenine dinucleotide binding"/>
    <property type="evidence" value="ECO:0007669"/>
    <property type="project" value="InterPro"/>
</dbReference>
<evidence type="ECO:0000256" key="3">
    <source>
        <dbReference type="ARBA" id="ARBA00022630"/>
    </source>
</evidence>
<dbReference type="OrthoDB" id="2219495at2759"/>
<dbReference type="InterPro" id="IPR045170">
    <property type="entry name" value="MTOX"/>
</dbReference>
<dbReference type="EMBL" id="AWGJ01000001">
    <property type="protein sequence ID" value="ODN84816.1"/>
    <property type="molecule type" value="Genomic_DNA"/>
</dbReference>
<evidence type="ECO:0000313" key="9">
    <source>
        <dbReference type="Proteomes" id="UP000094065"/>
    </source>
</evidence>
<proteinExistence type="inferred from homology"/>
<dbReference type="InterPro" id="IPR006076">
    <property type="entry name" value="FAD-dep_OxRdtase"/>
</dbReference>
<dbReference type="GO" id="GO:0008115">
    <property type="term" value="F:sarcosine oxidase activity"/>
    <property type="evidence" value="ECO:0007669"/>
    <property type="project" value="TreeGrafter"/>
</dbReference>
<comment type="caution">
    <text evidence="8">The sequence shown here is derived from an EMBL/GenBank/DDBJ whole genome shotgun (WGS) entry which is preliminary data.</text>
</comment>
<keyword evidence="4" id="KW-0274">FAD</keyword>
<feature type="domain" description="FAD dependent oxidoreductase" evidence="7">
    <location>
        <begin position="17"/>
        <end position="394"/>
    </location>
</feature>
<feature type="region of interest" description="Disordered" evidence="6">
    <location>
        <begin position="408"/>
        <end position="438"/>
    </location>
</feature>
<evidence type="ECO:0000259" key="7">
    <source>
        <dbReference type="Pfam" id="PF01266"/>
    </source>
</evidence>
<dbReference type="GeneID" id="30151993"/>
<comment type="cofactor">
    <cofactor evidence="1">
        <name>FAD</name>
        <dbReference type="ChEBI" id="CHEBI:57692"/>
    </cofactor>
</comment>
<dbReference type="InterPro" id="IPR036188">
    <property type="entry name" value="FAD/NAD-bd_sf"/>
</dbReference>